<evidence type="ECO:0000313" key="1">
    <source>
        <dbReference type="EMBL" id="EHK77983.1"/>
    </source>
</evidence>
<protein>
    <submittedName>
        <fullName evidence="1">Uncharacterized protein</fullName>
    </submittedName>
</protein>
<accession>H0FYC9</accession>
<sequence length="32" mass="3769">MKAAKVTRHKALEAIREARPNRKKVMDYLQSK</sequence>
<organism evidence="1 2">
    <name type="scientific">Sinorhizobium meliloti CCNWSX0020</name>
    <dbReference type="NCBI Taxonomy" id="1107881"/>
    <lineage>
        <taxon>Bacteria</taxon>
        <taxon>Pseudomonadati</taxon>
        <taxon>Pseudomonadota</taxon>
        <taxon>Alphaproteobacteria</taxon>
        <taxon>Hyphomicrobiales</taxon>
        <taxon>Rhizobiaceae</taxon>
        <taxon>Sinorhizobium/Ensifer group</taxon>
        <taxon>Sinorhizobium</taxon>
    </lineage>
</organism>
<dbReference type="EMBL" id="AGVV01000016">
    <property type="protein sequence ID" value="EHK77983.1"/>
    <property type="molecule type" value="Genomic_DNA"/>
</dbReference>
<name>H0FYC9_RHIML</name>
<evidence type="ECO:0000313" key="2">
    <source>
        <dbReference type="Proteomes" id="UP000004038"/>
    </source>
</evidence>
<gene>
    <name evidence="1" type="ORF">SM0020_11035</name>
</gene>
<proteinExistence type="predicted"/>
<dbReference type="AlphaFoldDB" id="H0FYC9"/>
<reference evidence="1 2" key="1">
    <citation type="journal article" date="2012" name="J. Bacteriol.">
        <title>Draft Genome Sequence of Sinorhizobium meliloti CCNWSX0020, a Nitrogen-Fixing Symbiont with Copper Tolerance Capability Isolated from Lead-Zinc Mine Tailings.</title>
        <authorList>
            <person name="Li Z."/>
            <person name="Ma Z."/>
            <person name="Hao X."/>
            <person name="Wei G."/>
        </authorList>
    </citation>
    <scope>NUCLEOTIDE SEQUENCE [LARGE SCALE GENOMIC DNA]</scope>
    <source>
        <strain evidence="1 2">CCNWSX0020</strain>
    </source>
</reference>
<dbReference type="Proteomes" id="UP000004038">
    <property type="component" value="Unassembled WGS sequence"/>
</dbReference>